<dbReference type="SUPFAM" id="SSF49265">
    <property type="entry name" value="Fibronectin type III"/>
    <property type="match status" value="1"/>
</dbReference>
<dbReference type="InterPro" id="IPR011050">
    <property type="entry name" value="Pectin_lyase_fold/virulence"/>
</dbReference>
<dbReference type="InterPro" id="IPR024535">
    <property type="entry name" value="RHGA/B-epi-like_pectate_lyase"/>
</dbReference>
<evidence type="ECO:0000256" key="4">
    <source>
        <dbReference type="RuleBase" id="RU361169"/>
    </source>
</evidence>
<reference evidence="6 7" key="2">
    <citation type="submission" date="2020-06" db="EMBL/GenBank/DDBJ databases">
        <title>Complete Genome Sequence of Clostridium muelleri sp. nov. P21T, an Acid-Alcohol Producing Acetogen Isolated from Old Hay.</title>
        <authorList>
            <person name="Duncan K.E."/>
            <person name="Tanner R.S."/>
        </authorList>
    </citation>
    <scope>NUCLEOTIDE SEQUENCE [LARGE SCALE GENOMIC DNA]</scope>
    <source>
        <strain evidence="6 7">P21</strain>
    </source>
</reference>
<dbReference type="InterPro" id="IPR036116">
    <property type="entry name" value="FN3_sf"/>
</dbReference>
<dbReference type="Proteomes" id="UP000537131">
    <property type="component" value="Unassembled WGS sequence"/>
</dbReference>
<keyword evidence="3 4" id="KW-0326">Glycosidase</keyword>
<dbReference type="PROSITE" id="PS00502">
    <property type="entry name" value="POLYGALACTURONASE"/>
    <property type="match status" value="1"/>
</dbReference>
<dbReference type="Pfam" id="PF00295">
    <property type="entry name" value="Glyco_hydro_28"/>
    <property type="match status" value="1"/>
</dbReference>
<dbReference type="RefSeq" id="WP_169297316.1">
    <property type="nucleotide sequence ID" value="NZ_JABBNI010000014.1"/>
</dbReference>
<dbReference type="InterPro" id="IPR003961">
    <property type="entry name" value="FN3_dom"/>
</dbReference>
<dbReference type="EMBL" id="JABBNI010000014">
    <property type="protein sequence ID" value="NMM62717.1"/>
    <property type="molecule type" value="Genomic_DNA"/>
</dbReference>
<name>A0A7Y0HNI9_9CLOT</name>
<dbReference type="Gene3D" id="2.60.40.10">
    <property type="entry name" value="Immunoglobulins"/>
    <property type="match status" value="1"/>
</dbReference>
<dbReference type="InterPro" id="IPR051801">
    <property type="entry name" value="GH28_Enzymes"/>
</dbReference>
<evidence type="ECO:0000256" key="2">
    <source>
        <dbReference type="ARBA" id="ARBA00022801"/>
    </source>
</evidence>
<protein>
    <submittedName>
        <fullName evidence="6">Glycoside hydrolase family 28 protein</fullName>
    </submittedName>
</protein>
<dbReference type="Pfam" id="PF00041">
    <property type="entry name" value="fn3"/>
    <property type="match status" value="1"/>
</dbReference>
<accession>A0A7Y0HNI9</accession>
<dbReference type="SMART" id="SM00060">
    <property type="entry name" value="FN3"/>
    <property type="match status" value="1"/>
</dbReference>
<dbReference type="InterPro" id="IPR013783">
    <property type="entry name" value="Ig-like_fold"/>
</dbReference>
<dbReference type="GO" id="GO:0005975">
    <property type="term" value="P:carbohydrate metabolic process"/>
    <property type="evidence" value="ECO:0007669"/>
    <property type="project" value="InterPro"/>
</dbReference>
<keyword evidence="2 4" id="KW-0378">Hydrolase</keyword>
<keyword evidence="7" id="KW-1185">Reference proteome</keyword>
<evidence type="ECO:0000313" key="7">
    <source>
        <dbReference type="Proteomes" id="UP000537131"/>
    </source>
</evidence>
<dbReference type="Pfam" id="PF12708">
    <property type="entry name" value="Pect-lyase_RHGA_epim"/>
    <property type="match status" value="1"/>
</dbReference>
<dbReference type="Gene3D" id="2.160.20.10">
    <property type="entry name" value="Single-stranded right-handed beta-helix, Pectin lyase-like"/>
    <property type="match status" value="1"/>
</dbReference>
<sequence length="576" mass="63861">MKQVWKNRKLPMLFLMFFIATVIGLLEQCKVYAADIPIPKNPQAISQSITYEKATLIWEKFKGAGEKIYNPTKLRKAPASITDKSVVLVWEKPAQYSTITGYIIYDNDGKKIGETDKTYYKIQGLEENKKYKFSVKAHDTNGFESKSSNEVAIKTKNTEKVLNVKNYGAVGNGIAKDTEAIQKAINDCKKGETVLLPEGKYLSGALYLHDDMTFYVAQNSQLIPSTELKDYPWTSARHDIEDIYDPNSPTLGNPAFSSLLNVGTMDSKKGTTTYNIKIMGEGTIGDENNGLELRKAYDAFCADTQHNKASHYGGGSLISLKNCSNVYLDGIHIRNGMMWTVVPVYSKNVTSYNLDINTSVHNGDGFDPNSSNDVYLLKNTFSTGDDCSAIKSGKDAEGRKIGRPSKNIYYRGCVFNFGHGGITLGSEMSGGISNVFAEDCTIIPFDLKNGNVNNGIRVKVSPSRGGYIHNLQLRDSICNRISVITNYDKQKSATPGVKLPDISDFKFENVNAPKGNPKYILDLNGSNFGKDVSYLSNLQFINCNFYEAKLDCCKNVLFKECSFQNGITKTNSINIK</sequence>
<dbReference type="AlphaFoldDB" id="A0A7Y0HNI9"/>
<evidence type="ECO:0000259" key="5">
    <source>
        <dbReference type="PROSITE" id="PS50853"/>
    </source>
</evidence>
<dbReference type="SUPFAM" id="SSF51126">
    <property type="entry name" value="Pectin lyase-like"/>
    <property type="match status" value="1"/>
</dbReference>
<comment type="caution">
    <text evidence="6">The sequence shown here is derived from an EMBL/GenBank/DDBJ whole genome shotgun (WGS) entry which is preliminary data.</text>
</comment>
<dbReference type="GO" id="GO:0004650">
    <property type="term" value="F:polygalacturonase activity"/>
    <property type="evidence" value="ECO:0007669"/>
    <property type="project" value="InterPro"/>
</dbReference>
<evidence type="ECO:0000256" key="1">
    <source>
        <dbReference type="ARBA" id="ARBA00008834"/>
    </source>
</evidence>
<comment type="similarity">
    <text evidence="1 4">Belongs to the glycosyl hydrolase 28 family.</text>
</comment>
<dbReference type="PANTHER" id="PTHR31339:SF9">
    <property type="entry name" value="PLASMIN AND FIBRONECTIN-BINDING PROTEIN A"/>
    <property type="match status" value="1"/>
</dbReference>
<reference evidence="6 7" key="1">
    <citation type="submission" date="2020-04" db="EMBL/GenBank/DDBJ databases">
        <authorList>
            <person name="Doyle D.A."/>
        </authorList>
    </citation>
    <scope>NUCLEOTIDE SEQUENCE [LARGE SCALE GENOMIC DNA]</scope>
    <source>
        <strain evidence="6 7">P21</strain>
    </source>
</reference>
<organism evidence="6 7">
    <name type="scientific">Clostridium muellerianum</name>
    <dbReference type="NCBI Taxonomy" id="2716538"/>
    <lineage>
        <taxon>Bacteria</taxon>
        <taxon>Bacillati</taxon>
        <taxon>Bacillota</taxon>
        <taxon>Clostridia</taxon>
        <taxon>Eubacteriales</taxon>
        <taxon>Clostridiaceae</taxon>
        <taxon>Clostridium</taxon>
    </lineage>
</organism>
<dbReference type="PROSITE" id="PS50853">
    <property type="entry name" value="FN3"/>
    <property type="match status" value="1"/>
</dbReference>
<evidence type="ECO:0000256" key="3">
    <source>
        <dbReference type="ARBA" id="ARBA00023295"/>
    </source>
</evidence>
<feature type="domain" description="Fibronectin type-III" evidence="5">
    <location>
        <begin position="70"/>
        <end position="158"/>
    </location>
</feature>
<proteinExistence type="inferred from homology"/>
<dbReference type="PANTHER" id="PTHR31339">
    <property type="entry name" value="PECTIN LYASE-RELATED"/>
    <property type="match status" value="1"/>
</dbReference>
<dbReference type="InterPro" id="IPR000743">
    <property type="entry name" value="Glyco_hydro_28"/>
</dbReference>
<gene>
    <name evidence="6" type="ORF">HBE96_08410</name>
</gene>
<dbReference type="InterPro" id="IPR012334">
    <property type="entry name" value="Pectin_lyas_fold"/>
</dbReference>
<evidence type="ECO:0000313" key="6">
    <source>
        <dbReference type="EMBL" id="NMM62717.1"/>
    </source>
</evidence>
<dbReference type="CDD" id="cd00063">
    <property type="entry name" value="FN3"/>
    <property type="match status" value="1"/>
</dbReference>